<protein>
    <submittedName>
        <fullName evidence="1">Uncharacterized protein</fullName>
    </submittedName>
</protein>
<name>A0A849HFI3_9MICO</name>
<comment type="caution">
    <text evidence="1">The sequence shown here is derived from an EMBL/GenBank/DDBJ whole genome shotgun (WGS) entry which is preliminary data.</text>
</comment>
<dbReference type="EMBL" id="JABEPQ010000002">
    <property type="protein sequence ID" value="NNM46178.1"/>
    <property type="molecule type" value="Genomic_DNA"/>
</dbReference>
<reference evidence="1 2" key="1">
    <citation type="submission" date="2020-04" db="EMBL/GenBank/DDBJ databases">
        <title>Knoellia sp. isolate from air conditioner.</title>
        <authorList>
            <person name="Chea S."/>
            <person name="Kim D.-U."/>
        </authorList>
    </citation>
    <scope>NUCLEOTIDE SEQUENCE [LARGE SCALE GENOMIC DNA]</scope>
    <source>
        <strain evidence="1 2">DB2414S</strain>
    </source>
</reference>
<organism evidence="1 2">
    <name type="scientific">Knoellia koreensis</name>
    <dbReference type="NCBI Taxonomy" id="2730921"/>
    <lineage>
        <taxon>Bacteria</taxon>
        <taxon>Bacillati</taxon>
        <taxon>Actinomycetota</taxon>
        <taxon>Actinomycetes</taxon>
        <taxon>Micrococcales</taxon>
        <taxon>Intrasporangiaceae</taxon>
        <taxon>Knoellia</taxon>
    </lineage>
</organism>
<accession>A0A849HFI3</accession>
<sequence>MTSRPPLADRPAEPALFARLIDDAAVFPPGNAPLWEALTAHREHRQAWYAACVGPLLVPASGVAELVHLTDDGGEPVQVSVVGRPEVGAEEVRGAAATLRETPGVIVVGVELGWFEGWRDLSWDRDPLSLEVPRGDAQADAIADIAGDANDTVAVQAKFRTGATPTWPWPDERELATFFRTSIDHDLGFKLTGGLHHAVRGSYDGEEQHGILNVLVAVRWALNGEDVDELVPLLAERDPEVLVAHVTRMSAADASIVRAFFTAYGCCGVTDPINELAALGLLEGPA</sequence>
<dbReference type="RefSeq" id="WP_171243313.1">
    <property type="nucleotide sequence ID" value="NZ_JABEPQ010000002.1"/>
</dbReference>
<keyword evidence="2" id="KW-1185">Reference proteome</keyword>
<proteinExistence type="predicted"/>
<dbReference type="AlphaFoldDB" id="A0A849HFI3"/>
<evidence type="ECO:0000313" key="2">
    <source>
        <dbReference type="Proteomes" id="UP000588586"/>
    </source>
</evidence>
<dbReference type="Proteomes" id="UP000588586">
    <property type="component" value="Unassembled WGS sequence"/>
</dbReference>
<evidence type="ECO:0000313" key="1">
    <source>
        <dbReference type="EMBL" id="NNM46178.1"/>
    </source>
</evidence>
<gene>
    <name evidence="1" type="ORF">HJG52_09190</name>
</gene>